<dbReference type="EMBL" id="MNCJ02000324">
    <property type="protein sequence ID" value="KAF5789549.1"/>
    <property type="molecule type" value="Genomic_DNA"/>
</dbReference>
<dbReference type="InterPro" id="IPR031165">
    <property type="entry name" value="GNAT_YJDJ"/>
</dbReference>
<dbReference type="PANTHER" id="PTHR31435">
    <property type="entry name" value="PROTEIN NATD1"/>
    <property type="match status" value="1"/>
</dbReference>
<name>A0A251TTU7_HELAN</name>
<accession>A0A251TTU7</accession>
<proteinExistence type="predicted"/>
<protein>
    <submittedName>
        <fullName evidence="2 3">Acyl-CoA N-acyltransferase</fullName>
    </submittedName>
</protein>
<dbReference type="PROSITE" id="PS51729">
    <property type="entry name" value="GNAT_YJDJ"/>
    <property type="match status" value="1"/>
</dbReference>
<reference evidence="2" key="3">
    <citation type="submission" date="2020-06" db="EMBL/GenBank/DDBJ databases">
        <title>Helianthus annuus Genome sequencing and assembly Release 2.</title>
        <authorList>
            <person name="Gouzy J."/>
            <person name="Langlade N."/>
            <person name="Munos S."/>
        </authorList>
    </citation>
    <scope>NUCLEOTIDE SEQUENCE</scope>
    <source>
        <tissue evidence="2">Leaves</tissue>
    </source>
</reference>
<evidence type="ECO:0000259" key="1">
    <source>
        <dbReference type="PROSITE" id="PS51729"/>
    </source>
</evidence>
<dbReference type="Gene3D" id="3.40.630.30">
    <property type="match status" value="1"/>
</dbReference>
<evidence type="ECO:0000313" key="3">
    <source>
        <dbReference type="EMBL" id="OTG13996.1"/>
    </source>
</evidence>
<dbReference type="EMBL" id="CM007898">
    <property type="protein sequence ID" value="OTG13996.1"/>
    <property type="molecule type" value="Genomic_DNA"/>
</dbReference>
<keyword evidence="3" id="KW-0012">Acyltransferase</keyword>
<gene>
    <name evidence="3" type="ORF">HannXRQ_Chr09g0244451</name>
    <name evidence="2" type="ORF">HanXRQr2_Chr09g0372571</name>
</gene>
<feature type="domain" description="N-acetyltransferase" evidence="1">
    <location>
        <begin position="1"/>
        <end position="62"/>
    </location>
</feature>
<evidence type="ECO:0000313" key="2">
    <source>
        <dbReference type="EMBL" id="KAF5789549.1"/>
    </source>
</evidence>
<dbReference type="InterPro" id="IPR045057">
    <property type="entry name" value="Gcn5-rel_NAT"/>
</dbReference>
<dbReference type="Gramene" id="mRNA:HanXRQr2_Chr09g0372571">
    <property type="protein sequence ID" value="mRNA:HanXRQr2_Chr09g0372571"/>
    <property type="gene ID" value="HanXRQr2_Chr09g0372571"/>
</dbReference>
<dbReference type="GO" id="GO:0016746">
    <property type="term" value="F:acyltransferase activity"/>
    <property type="evidence" value="ECO:0007669"/>
    <property type="project" value="UniProtKB-KW"/>
</dbReference>
<dbReference type="AlphaFoldDB" id="A0A251TTU7"/>
<keyword evidence="3" id="KW-0808">Transferase</keyword>
<reference evidence="3" key="2">
    <citation type="submission" date="2017-02" db="EMBL/GenBank/DDBJ databases">
        <title>Sunflower complete genome.</title>
        <authorList>
            <person name="Langlade N."/>
            <person name="Munos S."/>
        </authorList>
    </citation>
    <scope>NUCLEOTIDE SEQUENCE [LARGE SCALE GENOMIC DNA]</scope>
    <source>
        <tissue evidence="3">Leaves</tissue>
    </source>
</reference>
<sequence>MDIIHTFVPSSKRGLGLPSHFSVAAFNHAQSNKLSVIPTCSYISGLVFFFSPRAQIFSRIIGDGVNLIFKCYLTCLIFHQWTFMDNLNIYIKVCGQA</sequence>
<dbReference type="PANTHER" id="PTHR31435:SF9">
    <property type="entry name" value="PROTEIN NATD1"/>
    <property type="match status" value="1"/>
</dbReference>
<dbReference type="InterPro" id="IPR016181">
    <property type="entry name" value="Acyl_CoA_acyltransferase"/>
</dbReference>
<reference evidence="2 4" key="1">
    <citation type="journal article" date="2017" name="Nature">
        <title>The sunflower genome provides insights into oil metabolism, flowering and Asterid evolution.</title>
        <authorList>
            <person name="Badouin H."/>
            <person name="Gouzy J."/>
            <person name="Grassa C.J."/>
            <person name="Murat F."/>
            <person name="Staton S.E."/>
            <person name="Cottret L."/>
            <person name="Lelandais-Briere C."/>
            <person name="Owens G.L."/>
            <person name="Carrere S."/>
            <person name="Mayjonade B."/>
            <person name="Legrand L."/>
            <person name="Gill N."/>
            <person name="Kane N.C."/>
            <person name="Bowers J.E."/>
            <person name="Hubner S."/>
            <person name="Bellec A."/>
            <person name="Berard A."/>
            <person name="Berges H."/>
            <person name="Blanchet N."/>
            <person name="Boniface M.C."/>
            <person name="Brunel D."/>
            <person name="Catrice O."/>
            <person name="Chaidir N."/>
            <person name="Claudel C."/>
            <person name="Donnadieu C."/>
            <person name="Faraut T."/>
            <person name="Fievet G."/>
            <person name="Helmstetter N."/>
            <person name="King M."/>
            <person name="Knapp S.J."/>
            <person name="Lai Z."/>
            <person name="Le Paslier M.C."/>
            <person name="Lippi Y."/>
            <person name="Lorenzon L."/>
            <person name="Mandel J.R."/>
            <person name="Marage G."/>
            <person name="Marchand G."/>
            <person name="Marquand E."/>
            <person name="Bret-Mestries E."/>
            <person name="Morien E."/>
            <person name="Nambeesan S."/>
            <person name="Nguyen T."/>
            <person name="Pegot-Espagnet P."/>
            <person name="Pouilly N."/>
            <person name="Raftis F."/>
            <person name="Sallet E."/>
            <person name="Schiex T."/>
            <person name="Thomas J."/>
            <person name="Vandecasteele C."/>
            <person name="Vares D."/>
            <person name="Vear F."/>
            <person name="Vautrin S."/>
            <person name="Crespi M."/>
            <person name="Mangin B."/>
            <person name="Burke J.M."/>
            <person name="Salse J."/>
            <person name="Munos S."/>
            <person name="Vincourt P."/>
            <person name="Rieseberg L.H."/>
            <person name="Langlade N.B."/>
        </authorList>
    </citation>
    <scope>NUCLEOTIDE SEQUENCE [LARGE SCALE GENOMIC DNA]</scope>
    <source>
        <strain evidence="4">cv. SF193</strain>
        <tissue evidence="2">Leaves</tissue>
    </source>
</reference>
<dbReference type="SUPFAM" id="SSF55729">
    <property type="entry name" value="Acyl-CoA N-acyltransferases (Nat)"/>
    <property type="match status" value="1"/>
</dbReference>
<evidence type="ECO:0000313" key="4">
    <source>
        <dbReference type="Proteomes" id="UP000215914"/>
    </source>
</evidence>
<keyword evidence="4" id="KW-1185">Reference proteome</keyword>
<organism evidence="3 4">
    <name type="scientific">Helianthus annuus</name>
    <name type="common">Common sunflower</name>
    <dbReference type="NCBI Taxonomy" id="4232"/>
    <lineage>
        <taxon>Eukaryota</taxon>
        <taxon>Viridiplantae</taxon>
        <taxon>Streptophyta</taxon>
        <taxon>Embryophyta</taxon>
        <taxon>Tracheophyta</taxon>
        <taxon>Spermatophyta</taxon>
        <taxon>Magnoliopsida</taxon>
        <taxon>eudicotyledons</taxon>
        <taxon>Gunneridae</taxon>
        <taxon>Pentapetalae</taxon>
        <taxon>asterids</taxon>
        <taxon>campanulids</taxon>
        <taxon>Asterales</taxon>
        <taxon>Asteraceae</taxon>
        <taxon>Asteroideae</taxon>
        <taxon>Heliantheae alliance</taxon>
        <taxon>Heliantheae</taxon>
        <taxon>Helianthus</taxon>
    </lineage>
</organism>
<dbReference type="Pfam" id="PF14542">
    <property type="entry name" value="Acetyltransf_CG"/>
    <property type="match status" value="1"/>
</dbReference>
<dbReference type="Proteomes" id="UP000215914">
    <property type="component" value="Chromosome 9"/>
</dbReference>
<dbReference type="InParanoid" id="A0A251TTU7"/>